<reference evidence="2" key="1">
    <citation type="journal article" name="BMC Genomics">
        <title>Long-read sequencing and de novo genome assembly of marine medaka (Oryzias melastigma).</title>
        <authorList>
            <person name="Liang P."/>
            <person name="Saqib H.S.A."/>
            <person name="Ni X."/>
            <person name="Shen Y."/>
        </authorList>
    </citation>
    <scope>NUCLEOTIDE SEQUENCE</scope>
    <source>
        <strain evidence="2">Bigg-433</strain>
    </source>
</reference>
<protein>
    <submittedName>
        <fullName evidence="2">Uncharacterized protein</fullName>
    </submittedName>
</protein>
<evidence type="ECO:0000313" key="3">
    <source>
        <dbReference type="Proteomes" id="UP000646548"/>
    </source>
</evidence>
<proteinExistence type="predicted"/>
<dbReference type="EMBL" id="WKFB01000007">
    <property type="protein sequence ID" value="KAF6739349.1"/>
    <property type="molecule type" value="Genomic_DNA"/>
</dbReference>
<gene>
    <name evidence="2" type="ORF">FQA47_001549</name>
</gene>
<evidence type="ECO:0000313" key="2">
    <source>
        <dbReference type="EMBL" id="KAF6739349.1"/>
    </source>
</evidence>
<feature type="compositionally biased region" description="Low complexity" evidence="1">
    <location>
        <begin position="107"/>
        <end position="116"/>
    </location>
</feature>
<feature type="region of interest" description="Disordered" evidence="1">
    <location>
        <begin position="94"/>
        <end position="116"/>
    </location>
</feature>
<dbReference type="AlphaFoldDB" id="A0A834FS44"/>
<evidence type="ECO:0000256" key="1">
    <source>
        <dbReference type="SAM" id="MobiDB-lite"/>
    </source>
</evidence>
<comment type="caution">
    <text evidence="2">The sequence shown here is derived from an EMBL/GenBank/DDBJ whole genome shotgun (WGS) entry which is preliminary data.</text>
</comment>
<name>A0A834FS44_ORYME</name>
<accession>A0A834FS44</accession>
<sequence length="144" mass="14906">MQILRIFDPQELSRPCGVLACLHLITRSAGLALQSDILPGVGTGGGWDLGRKRGGGGWGVLALCLLSRAEAAPSGPAAGVDSVRGRCVLPPLQKWHHSEPARPQKPAADGADAADAAVTWAEDSRMRGIPGSRTPVRFLGLVGG</sequence>
<dbReference type="Proteomes" id="UP000646548">
    <property type="component" value="Unassembled WGS sequence"/>
</dbReference>
<organism evidence="2 3">
    <name type="scientific">Oryzias melastigma</name>
    <name type="common">Marine medaka</name>
    <dbReference type="NCBI Taxonomy" id="30732"/>
    <lineage>
        <taxon>Eukaryota</taxon>
        <taxon>Metazoa</taxon>
        <taxon>Chordata</taxon>
        <taxon>Craniata</taxon>
        <taxon>Vertebrata</taxon>
        <taxon>Euteleostomi</taxon>
        <taxon>Actinopterygii</taxon>
        <taxon>Neopterygii</taxon>
        <taxon>Teleostei</taxon>
        <taxon>Neoteleostei</taxon>
        <taxon>Acanthomorphata</taxon>
        <taxon>Ovalentaria</taxon>
        <taxon>Atherinomorphae</taxon>
        <taxon>Beloniformes</taxon>
        <taxon>Adrianichthyidae</taxon>
        <taxon>Oryziinae</taxon>
        <taxon>Oryzias</taxon>
    </lineage>
</organism>